<protein>
    <submittedName>
        <fullName evidence="1">Cof-type HAD-IIB family hydrolase</fullName>
    </submittedName>
</protein>
<evidence type="ECO:0000313" key="2">
    <source>
        <dbReference type="Proteomes" id="UP000276568"/>
    </source>
</evidence>
<dbReference type="GO" id="GO:0005829">
    <property type="term" value="C:cytosol"/>
    <property type="evidence" value="ECO:0007669"/>
    <property type="project" value="TreeGrafter"/>
</dbReference>
<dbReference type="Gene3D" id="3.30.1240.10">
    <property type="match status" value="1"/>
</dbReference>
<dbReference type="NCBIfam" id="TIGR00099">
    <property type="entry name" value="Cof-subfamily"/>
    <property type="match status" value="1"/>
</dbReference>
<dbReference type="SUPFAM" id="SSF56784">
    <property type="entry name" value="HAD-like"/>
    <property type="match status" value="1"/>
</dbReference>
<reference evidence="1 2" key="1">
    <citation type="submission" date="2018-11" db="EMBL/GenBank/DDBJ databases">
        <title>Clostridium sp. nov., a member of the family Erysipelotrichaceae isolated from pig faeces.</title>
        <authorList>
            <person name="Chang Y.-H."/>
        </authorList>
    </citation>
    <scope>NUCLEOTIDE SEQUENCE [LARGE SCALE GENOMIC DNA]</scope>
    <source>
        <strain evidence="1 2">YH-panp20</strain>
    </source>
</reference>
<sequence>MTCDKDVPYNLSMIKIIFFDIDNTLIPLGATQIEPKLINALHQLQAKGIKLVLATGRPSFYLPHFDHIHFDAFLTFNGQYCFNATQTIYANPLSHKDIMTVLENAKQLHKAVALTTSKKLEATYYQSELERYFAIANQSMSITNDLHALLHQDIYQMMIATKESQDMQVLKNTHHLQIVRWIDFAADIIPLDGGKAKGMEAMIKHYGIHKDETMAFGDGGNDAEMVQFAHIGVAMGNALDQVKAIADYVTSDVDKDGLINAFSHFGLL</sequence>
<proteinExistence type="predicted"/>
<dbReference type="AlphaFoldDB" id="A0A3N0I3I7"/>
<dbReference type="EMBL" id="RJQC01000001">
    <property type="protein sequence ID" value="RNM31477.1"/>
    <property type="molecule type" value="Genomic_DNA"/>
</dbReference>
<dbReference type="InterPro" id="IPR000150">
    <property type="entry name" value="Cof"/>
</dbReference>
<dbReference type="Pfam" id="PF08282">
    <property type="entry name" value="Hydrolase_3"/>
    <property type="match status" value="1"/>
</dbReference>
<dbReference type="Gene3D" id="3.40.50.1000">
    <property type="entry name" value="HAD superfamily/HAD-like"/>
    <property type="match status" value="1"/>
</dbReference>
<dbReference type="Proteomes" id="UP000276568">
    <property type="component" value="Unassembled WGS sequence"/>
</dbReference>
<accession>A0A3N0I3I7</accession>
<gene>
    <name evidence="1" type="ORF">EDX97_02665</name>
</gene>
<organism evidence="1 2">
    <name type="scientific">Absicoccus porci</name>
    <dbReference type="NCBI Taxonomy" id="2486576"/>
    <lineage>
        <taxon>Bacteria</taxon>
        <taxon>Bacillati</taxon>
        <taxon>Bacillota</taxon>
        <taxon>Erysipelotrichia</taxon>
        <taxon>Erysipelotrichales</taxon>
        <taxon>Erysipelotrichaceae</taxon>
        <taxon>Absicoccus</taxon>
    </lineage>
</organism>
<keyword evidence="2" id="KW-1185">Reference proteome</keyword>
<dbReference type="InterPro" id="IPR023214">
    <property type="entry name" value="HAD_sf"/>
</dbReference>
<dbReference type="SFLD" id="SFLDG01140">
    <property type="entry name" value="C2.B:_Phosphomannomutase_and_P"/>
    <property type="match status" value="1"/>
</dbReference>
<dbReference type="SFLD" id="SFLDG01144">
    <property type="entry name" value="C2.B.4:_PGP_Like"/>
    <property type="match status" value="1"/>
</dbReference>
<dbReference type="PANTHER" id="PTHR10000">
    <property type="entry name" value="PHOSPHOSERINE PHOSPHATASE"/>
    <property type="match status" value="1"/>
</dbReference>
<dbReference type="InterPro" id="IPR036412">
    <property type="entry name" value="HAD-like_sf"/>
</dbReference>
<dbReference type="NCBIfam" id="TIGR01484">
    <property type="entry name" value="HAD-SF-IIB"/>
    <property type="match status" value="1"/>
</dbReference>
<dbReference type="GO" id="GO:0016791">
    <property type="term" value="F:phosphatase activity"/>
    <property type="evidence" value="ECO:0007669"/>
    <property type="project" value="TreeGrafter"/>
</dbReference>
<comment type="caution">
    <text evidence="1">The sequence shown here is derived from an EMBL/GenBank/DDBJ whole genome shotgun (WGS) entry which is preliminary data.</text>
</comment>
<dbReference type="InterPro" id="IPR006379">
    <property type="entry name" value="HAD-SF_hydro_IIB"/>
</dbReference>
<dbReference type="PANTHER" id="PTHR10000:SF25">
    <property type="entry name" value="PHOSPHATASE YKRA-RELATED"/>
    <property type="match status" value="1"/>
</dbReference>
<name>A0A3N0I3I7_9FIRM</name>
<keyword evidence="1" id="KW-0378">Hydrolase</keyword>
<dbReference type="SFLD" id="SFLDS00003">
    <property type="entry name" value="Haloacid_Dehalogenase"/>
    <property type="match status" value="1"/>
</dbReference>
<dbReference type="GO" id="GO:0000287">
    <property type="term" value="F:magnesium ion binding"/>
    <property type="evidence" value="ECO:0007669"/>
    <property type="project" value="TreeGrafter"/>
</dbReference>
<evidence type="ECO:0000313" key="1">
    <source>
        <dbReference type="EMBL" id="RNM31477.1"/>
    </source>
</evidence>